<dbReference type="OrthoDB" id="2142040at2759"/>
<evidence type="ECO:0000313" key="5">
    <source>
        <dbReference type="Proteomes" id="UP000053257"/>
    </source>
</evidence>
<protein>
    <submittedName>
        <fullName evidence="4">Carbohydrate-binding module family 12 protein</fullName>
    </submittedName>
</protein>
<dbReference type="SMART" id="SM00696">
    <property type="entry name" value="DM9"/>
    <property type="match status" value="2"/>
</dbReference>
<sequence length="321" mass="35794">MAAEWSPGVQYNIGDVVQYSGHRYRIIQPHFSQGDWTPDATPALWGRLPDETPQGYQPSYGQPQQPIEQNRPTLGEPQQSGPNWDEHKHQKVDIPHEEQQKNWWDLDDKRKKELEIGGGLALGAALLGGGLFAYKHHQKNEEEKKATAWGLQQWLSDAQNRTEQFHRNGPSTPVTWVLVHGKNLPSDLIPGGEADGERIYIARGFHDGSIQVGKASPRFKQGGVVGYGHDEINLETYEVLVGDPRSVRWVEHSGRLDLGSLGARPVEAGRESDGTPLYIAKAQVHNTITPGKISERLDGAFIPIDGTEKKVKDYSILCYAF</sequence>
<dbReference type="SUPFAM" id="SSF51055">
    <property type="entry name" value="Carbohydrate binding domain"/>
    <property type="match status" value="1"/>
</dbReference>
<gene>
    <name evidence="4" type="ORF">PHLGIDRAFT_125261</name>
</gene>
<feature type="compositionally biased region" description="Low complexity" evidence="2">
    <location>
        <begin position="53"/>
        <end position="66"/>
    </location>
</feature>
<feature type="domain" description="Chitin-binding type-3" evidence="3">
    <location>
        <begin position="4"/>
        <end position="45"/>
    </location>
</feature>
<dbReference type="GO" id="GO:0005975">
    <property type="term" value="P:carbohydrate metabolic process"/>
    <property type="evidence" value="ECO:0007669"/>
    <property type="project" value="InterPro"/>
</dbReference>
<dbReference type="PANTHER" id="PTHR31649:SF1">
    <property type="entry name" value="FARNESOIC ACID O-METHYL TRANSFERASE DOMAIN-CONTAINING PROTEIN"/>
    <property type="match status" value="1"/>
</dbReference>
<dbReference type="InterPro" id="IPR036573">
    <property type="entry name" value="CBM_sf_5/12"/>
</dbReference>
<name>A0A0C3PTQ6_PHLG1</name>
<dbReference type="STRING" id="745531.A0A0C3PTQ6"/>
<dbReference type="Proteomes" id="UP000053257">
    <property type="component" value="Unassembled WGS sequence"/>
</dbReference>
<feature type="compositionally biased region" description="Polar residues" evidence="2">
    <location>
        <begin position="67"/>
        <end position="82"/>
    </location>
</feature>
<dbReference type="PANTHER" id="PTHR31649">
    <property type="entry name" value="AGAP009604-PA"/>
    <property type="match status" value="1"/>
</dbReference>
<reference evidence="4 5" key="1">
    <citation type="journal article" date="2014" name="PLoS Genet.">
        <title>Analysis of the Phlebiopsis gigantea genome, transcriptome and secretome provides insight into its pioneer colonization strategies of wood.</title>
        <authorList>
            <person name="Hori C."/>
            <person name="Ishida T."/>
            <person name="Igarashi K."/>
            <person name="Samejima M."/>
            <person name="Suzuki H."/>
            <person name="Master E."/>
            <person name="Ferreira P."/>
            <person name="Ruiz-Duenas F.J."/>
            <person name="Held B."/>
            <person name="Canessa P."/>
            <person name="Larrondo L.F."/>
            <person name="Schmoll M."/>
            <person name="Druzhinina I.S."/>
            <person name="Kubicek C.P."/>
            <person name="Gaskell J.A."/>
            <person name="Kersten P."/>
            <person name="St John F."/>
            <person name="Glasner J."/>
            <person name="Sabat G."/>
            <person name="Splinter BonDurant S."/>
            <person name="Syed K."/>
            <person name="Yadav J."/>
            <person name="Mgbeahuruike A.C."/>
            <person name="Kovalchuk A."/>
            <person name="Asiegbu F.O."/>
            <person name="Lackner G."/>
            <person name="Hoffmeister D."/>
            <person name="Rencoret J."/>
            <person name="Gutierrez A."/>
            <person name="Sun H."/>
            <person name="Lindquist E."/>
            <person name="Barry K."/>
            <person name="Riley R."/>
            <person name="Grigoriev I.V."/>
            <person name="Henrissat B."/>
            <person name="Kues U."/>
            <person name="Berka R.M."/>
            <person name="Martinez A.T."/>
            <person name="Covert S.F."/>
            <person name="Blanchette R.A."/>
            <person name="Cullen D."/>
        </authorList>
    </citation>
    <scope>NUCLEOTIDE SEQUENCE [LARGE SCALE GENOMIC DNA]</scope>
    <source>
        <strain evidence="4 5">11061_1 CR5-6</strain>
    </source>
</reference>
<keyword evidence="5" id="KW-1185">Reference proteome</keyword>
<accession>A0A0C3PTQ6</accession>
<dbReference type="InterPro" id="IPR003610">
    <property type="entry name" value="CBM5/12"/>
</dbReference>
<dbReference type="EMBL" id="KN840450">
    <property type="protein sequence ID" value="KIP10953.1"/>
    <property type="molecule type" value="Genomic_DNA"/>
</dbReference>
<dbReference type="Pfam" id="PF02839">
    <property type="entry name" value="CBM_5_12"/>
    <property type="match status" value="1"/>
</dbReference>
<dbReference type="CDD" id="cd12214">
    <property type="entry name" value="ChiA1_BD"/>
    <property type="match status" value="1"/>
</dbReference>
<dbReference type="GO" id="GO:0005576">
    <property type="term" value="C:extracellular region"/>
    <property type="evidence" value="ECO:0007669"/>
    <property type="project" value="InterPro"/>
</dbReference>
<dbReference type="GO" id="GO:0030246">
    <property type="term" value="F:carbohydrate binding"/>
    <property type="evidence" value="ECO:0007669"/>
    <property type="project" value="InterPro"/>
</dbReference>
<feature type="compositionally biased region" description="Basic and acidic residues" evidence="2">
    <location>
        <begin position="84"/>
        <end position="96"/>
    </location>
</feature>
<evidence type="ECO:0000256" key="2">
    <source>
        <dbReference type="SAM" id="MobiDB-lite"/>
    </source>
</evidence>
<proteinExistence type="predicted"/>
<evidence type="ECO:0000259" key="3">
    <source>
        <dbReference type="Pfam" id="PF02839"/>
    </source>
</evidence>
<organism evidence="4 5">
    <name type="scientific">Phlebiopsis gigantea (strain 11061_1 CR5-6)</name>
    <name type="common">White-rot fungus</name>
    <name type="synonym">Peniophora gigantea</name>
    <dbReference type="NCBI Taxonomy" id="745531"/>
    <lineage>
        <taxon>Eukaryota</taxon>
        <taxon>Fungi</taxon>
        <taxon>Dikarya</taxon>
        <taxon>Basidiomycota</taxon>
        <taxon>Agaricomycotina</taxon>
        <taxon>Agaricomycetes</taxon>
        <taxon>Polyporales</taxon>
        <taxon>Phanerochaetaceae</taxon>
        <taxon>Phlebiopsis</taxon>
    </lineage>
</organism>
<dbReference type="HOGENOM" id="CLU_072648_0_0_1"/>
<dbReference type="AlphaFoldDB" id="A0A0C3PTQ6"/>
<evidence type="ECO:0000256" key="1">
    <source>
        <dbReference type="ARBA" id="ARBA00022801"/>
    </source>
</evidence>
<feature type="region of interest" description="Disordered" evidence="2">
    <location>
        <begin position="35"/>
        <end position="96"/>
    </location>
</feature>
<keyword evidence="1" id="KW-0378">Hydrolase</keyword>
<evidence type="ECO:0000313" key="4">
    <source>
        <dbReference type="EMBL" id="KIP10953.1"/>
    </source>
</evidence>
<dbReference type="GO" id="GO:0004553">
    <property type="term" value="F:hydrolase activity, hydrolyzing O-glycosyl compounds"/>
    <property type="evidence" value="ECO:0007669"/>
    <property type="project" value="InterPro"/>
</dbReference>
<dbReference type="InterPro" id="IPR006616">
    <property type="entry name" value="DM9_repeat"/>
</dbReference>
<dbReference type="Pfam" id="PF11901">
    <property type="entry name" value="DM9"/>
    <property type="match status" value="1"/>
</dbReference>
<dbReference type="Gene3D" id="2.10.10.20">
    <property type="entry name" value="Carbohydrate-binding module superfamily 5/12"/>
    <property type="match status" value="1"/>
</dbReference>